<name>A0A0E9RC43_ANGAN</name>
<sequence length="9" mass="850">MASMGPLGS</sequence>
<reference evidence="1" key="2">
    <citation type="journal article" date="2015" name="Fish Shellfish Immunol.">
        <title>Early steps in the European eel (Anguilla anguilla)-Vibrio vulnificus interaction in the gills: Role of the RtxA13 toxin.</title>
        <authorList>
            <person name="Callol A."/>
            <person name="Pajuelo D."/>
            <person name="Ebbesson L."/>
            <person name="Teles M."/>
            <person name="MacKenzie S."/>
            <person name="Amaro C."/>
        </authorList>
    </citation>
    <scope>NUCLEOTIDE SEQUENCE</scope>
</reference>
<evidence type="ECO:0000313" key="1">
    <source>
        <dbReference type="EMBL" id="JAH25898.1"/>
    </source>
</evidence>
<accession>A0A0E9RC43</accession>
<dbReference type="EMBL" id="GBXM01082679">
    <property type="protein sequence ID" value="JAH25898.1"/>
    <property type="molecule type" value="Transcribed_RNA"/>
</dbReference>
<organism evidence="1">
    <name type="scientific">Anguilla anguilla</name>
    <name type="common">European freshwater eel</name>
    <name type="synonym">Muraena anguilla</name>
    <dbReference type="NCBI Taxonomy" id="7936"/>
    <lineage>
        <taxon>Eukaryota</taxon>
        <taxon>Metazoa</taxon>
        <taxon>Chordata</taxon>
        <taxon>Craniata</taxon>
        <taxon>Vertebrata</taxon>
        <taxon>Euteleostomi</taxon>
        <taxon>Actinopterygii</taxon>
        <taxon>Neopterygii</taxon>
        <taxon>Teleostei</taxon>
        <taxon>Anguilliformes</taxon>
        <taxon>Anguillidae</taxon>
        <taxon>Anguilla</taxon>
    </lineage>
</organism>
<protein>
    <submittedName>
        <fullName evidence="1">Uncharacterized protein</fullName>
    </submittedName>
</protein>
<proteinExistence type="predicted"/>
<reference evidence="1" key="1">
    <citation type="submission" date="2014-11" db="EMBL/GenBank/DDBJ databases">
        <authorList>
            <person name="Amaro Gonzalez C."/>
        </authorList>
    </citation>
    <scope>NUCLEOTIDE SEQUENCE</scope>
</reference>